<evidence type="ECO:0000313" key="14">
    <source>
        <dbReference type="Proteomes" id="UP000187059"/>
    </source>
</evidence>
<feature type="repeat" description="TPR" evidence="10">
    <location>
        <begin position="51"/>
        <end position="84"/>
    </location>
</feature>
<keyword evidence="6 10" id="KW-0802">TPR repeat</keyword>
<keyword evidence="8" id="KW-0505">Motor protein</keyword>
<dbReference type="AlphaFoldDB" id="A0A1P8UYF6"/>
<dbReference type="InterPro" id="IPR024983">
    <property type="entry name" value="CHAT_dom"/>
</dbReference>
<sequence length="662" mass="72462">MGPEHPDTLTSVNNLAVLYRSTGRYGEAEPLYRRALEARERVLGPEHPDTLRSVNNLAALYENTGRYGEAEPLFRRALEASEEADGYGPMHPTTVVYNGNLAFLLANSDRPQDALRAFRQIDQRLDQWLRVEVSNARSAAMRRELLTLNSNYQDASFSFVLQNPSRAGTRFAADLTLKWKKRIAQEDAVLNNLVRETDDSAVLDLIAKVKAGRAGLSRIAFDPAISTEDKTRRRETLEAAEAELRAASEKFRRFQRVSAASADDVSLALPRNSALVEYKLFDPFDFETGDFGEQRLLAVVLRPDADPALVDLGEAGVYFTSQALIANSELRAEHEVPFDAVMRHSFNTLIAPLADHLSGAGTLYISPDGPLGALPFEAFLTETGTRLIERFDLRTLQTGRDLVARDRPATGKGLVAFGGIDFDAIALAGDFRDTNDDFRAALDSTRQQFSGFKALEQSASEVTYIGDLYGALRTDEPSPKIFTGQRATEAALKSLQSTPRVLHLATHGYYLQSGSIDGRPLLQSGVTFAGANNALAGKLGADGENGILHALEAQTLNLYGTELVVLSACETGQGAHDYSEGLEGLPRAFYVAGAQNVLAALWPVGDRSAKEFMQRFYDNWLAQTGASKPAAALRKTKLEYLASTDAQDRDPANWAPFVLFEG</sequence>
<evidence type="ECO:0000256" key="5">
    <source>
        <dbReference type="ARBA" id="ARBA00022737"/>
    </source>
</evidence>
<keyword evidence="7 11" id="KW-0175">Coiled coil</keyword>
<dbReference type="PROSITE" id="PS50005">
    <property type="entry name" value="TPR"/>
    <property type="match status" value="1"/>
</dbReference>
<dbReference type="EMBL" id="CP015093">
    <property type="protein sequence ID" value="APZ54423.1"/>
    <property type="molecule type" value="Genomic_DNA"/>
</dbReference>
<keyword evidence="9" id="KW-0206">Cytoskeleton</keyword>
<gene>
    <name evidence="13" type="ORF">Ga0080574_TMP4089</name>
</gene>
<evidence type="ECO:0000256" key="6">
    <source>
        <dbReference type="ARBA" id="ARBA00022803"/>
    </source>
</evidence>
<keyword evidence="5" id="KW-0677">Repeat</keyword>
<evidence type="ECO:0000256" key="4">
    <source>
        <dbReference type="ARBA" id="ARBA00022701"/>
    </source>
</evidence>
<dbReference type="KEGG" id="paby:Ga0080574_TMP4089"/>
<evidence type="ECO:0000256" key="7">
    <source>
        <dbReference type="ARBA" id="ARBA00023054"/>
    </source>
</evidence>
<comment type="subcellular location">
    <subcellularLocation>
        <location evidence="1">Cytoplasm</location>
        <location evidence="1">Cytoskeleton</location>
    </subcellularLocation>
</comment>
<dbReference type="SUPFAM" id="SSF48452">
    <property type="entry name" value="TPR-like"/>
    <property type="match status" value="1"/>
</dbReference>
<dbReference type="InterPro" id="IPR002151">
    <property type="entry name" value="Kinesin_light"/>
</dbReference>
<dbReference type="Pfam" id="PF12770">
    <property type="entry name" value="CHAT"/>
    <property type="match status" value="1"/>
</dbReference>
<proteinExistence type="inferred from homology"/>
<dbReference type="Pfam" id="PF13424">
    <property type="entry name" value="TPR_12"/>
    <property type="match status" value="1"/>
</dbReference>
<dbReference type="PANTHER" id="PTHR45783">
    <property type="entry name" value="KINESIN LIGHT CHAIN"/>
    <property type="match status" value="1"/>
</dbReference>
<dbReference type="GO" id="GO:0005874">
    <property type="term" value="C:microtubule"/>
    <property type="evidence" value="ECO:0007669"/>
    <property type="project" value="UniProtKB-KW"/>
</dbReference>
<evidence type="ECO:0000256" key="3">
    <source>
        <dbReference type="ARBA" id="ARBA00022490"/>
    </source>
</evidence>
<evidence type="ECO:0000256" key="1">
    <source>
        <dbReference type="ARBA" id="ARBA00004245"/>
    </source>
</evidence>
<dbReference type="PANTHER" id="PTHR45783:SF3">
    <property type="entry name" value="KINESIN LIGHT CHAIN"/>
    <property type="match status" value="1"/>
</dbReference>
<feature type="domain" description="CHAT" evidence="12">
    <location>
        <begin position="346"/>
        <end position="659"/>
    </location>
</feature>
<evidence type="ECO:0000313" key="13">
    <source>
        <dbReference type="EMBL" id="APZ54423.1"/>
    </source>
</evidence>
<dbReference type="GO" id="GO:0019894">
    <property type="term" value="F:kinesin binding"/>
    <property type="evidence" value="ECO:0007669"/>
    <property type="project" value="TreeGrafter"/>
</dbReference>
<protein>
    <submittedName>
        <fullName evidence="13">Tetratricopeptide repeat-containing protein</fullName>
    </submittedName>
</protein>
<accession>A0A1P8UYF6</accession>
<keyword evidence="4" id="KW-0493">Microtubule</keyword>
<keyword evidence="3" id="KW-0963">Cytoplasm</keyword>
<dbReference type="SMART" id="SM00028">
    <property type="entry name" value="TPR"/>
    <property type="match status" value="2"/>
</dbReference>
<dbReference type="InterPro" id="IPR019734">
    <property type="entry name" value="TPR_rpt"/>
</dbReference>
<dbReference type="Gene3D" id="1.25.40.10">
    <property type="entry name" value="Tetratricopeptide repeat domain"/>
    <property type="match status" value="1"/>
</dbReference>
<dbReference type="GO" id="GO:0007018">
    <property type="term" value="P:microtubule-based movement"/>
    <property type="evidence" value="ECO:0007669"/>
    <property type="project" value="TreeGrafter"/>
</dbReference>
<evidence type="ECO:0000259" key="12">
    <source>
        <dbReference type="Pfam" id="PF12770"/>
    </source>
</evidence>
<evidence type="ECO:0000256" key="9">
    <source>
        <dbReference type="ARBA" id="ARBA00023212"/>
    </source>
</evidence>
<organism evidence="13 14">
    <name type="scientific">Salipiger abyssi</name>
    <dbReference type="NCBI Taxonomy" id="1250539"/>
    <lineage>
        <taxon>Bacteria</taxon>
        <taxon>Pseudomonadati</taxon>
        <taxon>Pseudomonadota</taxon>
        <taxon>Alphaproteobacteria</taxon>
        <taxon>Rhodobacterales</taxon>
        <taxon>Roseobacteraceae</taxon>
        <taxon>Salipiger</taxon>
    </lineage>
</organism>
<name>A0A1P8UYF6_9RHOB</name>
<evidence type="ECO:0000256" key="11">
    <source>
        <dbReference type="SAM" id="Coils"/>
    </source>
</evidence>
<feature type="coiled-coil region" evidence="11">
    <location>
        <begin position="230"/>
        <end position="257"/>
    </location>
</feature>
<reference evidence="13 14" key="1">
    <citation type="submission" date="2016-04" db="EMBL/GenBank/DDBJ databases">
        <title>Deep-sea bacteria in the southern Pacific.</title>
        <authorList>
            <person name="Tang K."/>
        </authorList>
    </citation>
    <scope>NUCLEOTIDE SEQUENCE [LARGE SCALE GENOMIC DNA]</scope>
    <source>
        <strain evidence="13 14">JLT2014</strain>
    </source>
</reference>
<dbReference type="Proteomes" id="UP000187059">
    <property type="component" value="Chromosome"/>
</dbReference>
<dbReference type="STRING" id="1250539.Ga0080574_TMP4089"/>
<dbReference type="GO" id="GO:0005737">
    <property type="term" value="C:cytoplasm"/>
    <property type="evidence" value="ECO:0007669"/>
    <property type="project" value="TreeGrafter"/>
</dbReference>
<evidence type="ECO:0000256" key="10">
    <source>
        <dbReference type="PROSITE-ProRule" id="PRU00339"/>
    </source>
</evidence>
<evidence type="ECO:0000256" key="8">
    <source>
        <dbReference type="ARBA" id="ARBA00023175"/>
    </source>
</evidence>
<keyword evidence="14" id="KW-1185">Reference proteome</keyword>
<dbReference type="InterPro" id="IPR011990">
    <property type="entry name" value="TPR-like_helical_dom_sf"/>
</dbReference>
<comment type="similarity">
    <text evidence="2">Belongs to the kinesin light chain family.</text>
</comment>
<dbReference type="GO" id="GO:0005871">
    <property type="term" value="C:kinesin complex"/>
    <property type="evidence" value="ECO:0007669"/>
    <property type="project" value="InterPro"/>
</dbReference>
<evidence type="ECO:0000256" key="2">
    <source>
        <dbReference type="ARBA" id="ARBA00009622"/>
    </source>
</evidence>